<dbReference type="KEGG" id="pge:LG71_26345"/>
<evidence type="ECO:0000313" key="1">
    <source>
        <dbReference type="EMBL" id="EML1474166.1"/>
    </source>
</evidence>
<accession>A0AAI9GP28</accession>
<reference evidence="1" key="1">
    <citation type="submission" date="2024-02" db="EMBL/GenBank/DDBJ databases">
        <authorList>
            <consortium name="Clinical and Environmental Microbiology Branch: Whole genome sequencing antimicrobial resistance pathogens in the healthcare setting"/>
        </authorList>
    </citation>
    <scope>NUCLEOTIDE SEQUENCE</scope>
    <source>
        <strain evidence="1">2021DK-00143</strain>
    </source>
</reference>
<dbReference type="AlphaFoldDB" id="A0AAI9GP28"/>
<proteinExistence type="predicted"/>
<organism evidence="1">
    <name type="scientific">Pluralibacter gergoviae</name>
    <name type="common">Enterobacter gergoviae</name>
    <dbReference type="NCBI Taxonomy" id="61647"/>
    <lineage>
        <taxon>Bacteria</taxon>
        <taxon>Pseudomonadati</taxon>
        <taxon>Pseudomonadota</taxon>
        <taxon>Gammaproteobacteria</taxon>
        <taxon>Enterobacterales</taxon>
        <taxon>Enterobacteriaceae</taxon>
        <taxon>Pluralibacter</taxon>
    </lineage>
</organism>
<dbReference type="Pfam" id="PF05488">
    <property type="entry name" value="PAAR_motif"/>
    <property type="match status" value="1"/>
</dbReference>
<gene>
    <name evidence="1" type="ORF">QEG54_004994</name>
</gene>
<protein>
    <submittedName>
        <fullName evidence="1">PAAR domain-containing protein</fullName>
    </submittedName>
</protein>
<sequence>MAKGYYLVLGDKTTCGGKIIEGTPDHLLFGKPLARDRDKVTCGQHPGIYMIVGGIPEDTVHGRMMAGTLHSVSSCPCRARFLPSILEDSYGMG</sequence>
<dbReference type="InterPro" id="IPR008727">
    <property type="entry name" value="PAAR_motif"/>
</dbReference>
<name>A0AAI9GP28_PLUGE</name>
<dbReference type="CDD" id="cd14744">
    <property type="entry name" value="PAAR_CT_2"/>
    <property type="match status" value="1"/>
</dbReference>
<comment type="caution">
    <text evidence="1">The sequence shown here is derived from an EMBL/GenBank/DDBJ whole genome shotgun (WGS) entry which is preliminary data.</text>
</comment>
<dbReference type="EMBL" id="ABLOKC030000043">
    <property type="protein sequence ID" value="EML1474166.1"/>
    <property type="molecule type" value="Genomic_DNA"/>
</dbReference>